<feature type="region of interest" description="Disordered" evidence="1">
    <location>
        <begin position="24"/>
        <end position="53"/>
    </location>
</feature>
<organism evidence="2 3">
    <name type="scientific">Mus spicilegus</name>
    <name type="common">Mound-building mouse</name>
    <dbReference type="NCBI Taxonomy" id="10103"/>
    <lineage>
        <taxon>Eukaryota</taxon>
        <taxon>Metazoa</taxon>
        <taxon>Chordata</taxon>
        <taxon>Craniata</taxon>
        <taxon>Vertebrata</taxon>
        <taxon>Euteleostomi</taxon>
        <taxon>Mammalia</taxon>
        <taxon>Eutheria</taxon>
        <taxon>Euarchontoglires</taxon>
        <taxon>Glires</taxon>
        <taxon>Rodentia</taxon>
        <taxon>Myomorpha</taxon>
        <taxon>Muroidea</taxon>
        <taxon>Muridae</taxon>
        <taxon>Murinae</taxon>
        <taxon>Mus</taxon>
        <taxon>Mus</taxon>
    </lineage>
</organism>
<sequence>MVFKAVKRKAYELAQRRIEEHLGHPRTLQHREKMQPGRFQMRGEEKRVFPEASEETEQNNQVCLRCYVKPGSIFSPGLASGELICFCSLGWLSITSPRELQKLPNWWPPLPLPLA</sequence>
<reference evidence="2" key="2">
    <citation type="submission" date="2025-09" db="UniProtKB">
        <authorList>
            <consortium name="Ensembl"/>
        </authorList>
    </citation>
    <scope>IDENTIFICATION</scope>
</reference>
<evidence type="ECO:0000313" key="3">
    <source>
        <dbReference type="Proteomes" id="UP000694415"/>
    </source>
</evidence>
<dbReference type="GeneTree" id="ENSGT00860000136267"/>
<keyword evidence="3" id="KW-1185">Reference proteome</keyword>
<dbReference type="AlphaFoldDB" id="A0A8C6GXG8"/>
<accession>A0A8C6GXG8</accession>
<feature type="compositionally biased region" description="Basic and acidic residues" evidence="1">
    <location>
        <begin position="24"/>
        <end position="49"/>
    </location>
</feature>
<protein>
    <submittedName>
        <fullName evidence="2">Uncharacterized protein</fullName>
    </submittedName>
</protein>
<proteinExistence type="predicted"/>
<evidence type="ECO:0000313" key="2">
    <source>
        <dbReference type="Ensembl" id="ENSMSIP00000012373.1"/>
    </source>
</evidence>
<dbReference type="Ensembl" id="ENSMSIT00000015695.1">
    <property type="protein sequence ID" value="ENSMSIP00000012373.1"/>
    <property type="gene ID" value="ENSMSIG00000010768.1"/>
</dbReference>
<dbReference type="Proteomes" id="UP000694415">
    <property type="component" value="Unplaced"/>
</dbReference>
<name>A0A8C6GXG8_MUSSI</name>
<evidence type="ECO:0000256" key="1">
    <source>
        <dbReference type="SAM" id="MobiDB-lite"/>
    </source>
</evidence>
<reference evidence="2" key="1">
    <citation type="submission" date="2025-08" db="UniProtKB">
        <authorList>
            <consortium name="Ensembl"/>
        </authorList>
    </citation>
    <scope>IDENTIFICATION</scope>
</reference>